<dbReference type="AlphaFoldDB" id="A0A0R3C824"/>
<evidence type="ECO:0000256" key="1">
    <source>
        <dbReference type="SAM" id="MobiDB-lite"/>
    </source>
</evidence>
<reference evidence="2 3" key="1">
    <citation type="submission" date="2015-09" db="EMBL/GenBank/DDBJ databases">
        <title>Draft Genome Sequence of the Strain BR 3267 (Bradyrhizobium yuanmingense) recommended as inoculant for cowpea in Brazil.</title>
        <authorList>
            <person name="Simoes-Araujo J.L."/>
            <person name="Zilli J.E."/>
        </authorList>
    </citation>
    <scope>NUCLEOTIDE SEQUENCE [LARGE SCALE GENOMIC DNA]</scope>
    <source>
        <strain evidence="2 3">BR3267</strain>
    </source>
</reference>
<feature type="region of interest" description="Disordered" evidence="1">
    <location>
        <begin position="74"/>
        <end position="96"/>
    </location>
</feature>
<gene>
    <name evidence="2" type="ORF">AOQ72_21470</name>
</gene>
<dbReference type="EMBL" id="LJYF01000029">
    <property type="protein sequence ID" value="KRP93840.1"/>
    <property type="molecule type" value="Genomic_DNA"/>
</dbReference>
<protein>
    <submittedName>
        <fullName evidence="2">Uncharacterized protein</fullName>
    </submittedName>
</protein>
<feature type="compositionally biased region" description="Basic and acidic residues" evidence="1">
    <location>
        <begin position="75"/>
        <end position="96"/>
    </location>
</feature>
<comment type="caution">
    <text evidence="2">The sequence shown here is derived from an EMBL/GenBank/DDBJ whole genome shotgun (WGS) entry which is preliminary data.</text>
</comment>
<proteinExistence type="predicted"/>
<organism evidence="2 3">
    <name type="scientific">Bradyrhizobium yuanmingense</name>
    <dbReference type="NCBI Taxonomy" id="108015"/>
    <lineage>
        <taxon>Bacteria</taxon>
        <taxon>Pseudomonadati</taxon>
        <taxon>Pseudomonadota</taxon>
        <taxon>Alphaproteobacteria</taxon>
        <taxon>Hyphomicrobiales</taxon>
        <taxon>Nitrobacteraceae</taxon>
        <taxon>Bradyrhizobium</taxon>
    </lineage>
</organism>
<sequence>MSDFPRCTTVYVFLKDAPDHLRLGLDNHSFATSSSDCGVPVRQAPASQTLLNPPRLAATHLVRIVLTIELSDQAAKADQHGVNDALVDRPDLNPEK</sequence>
<accession>A0A0R3C824</accession>
<dbReference type="Proteomes" id="UP000051380">
    <property type="component" value="Unassembled WGS sequence"/>
</dbReference>
<name>A0A0R3C824_9BRAD</name>
<evidence type="ECO:0000313" key="3">
    <source>
        <dbReference type="Proteomes" id="UP000051380"/>
    </source>
</evidence>
<evidence type="ECO:0000313" key="2">
    <source>
        <dbReference type="EMBL" id="KRP93840.1"/>
    </source>
</evidence>